<name>A0ABR8Q9Z7_9CELL</name>
<organism evidence="2 3">
    <name type="scientific">Cellulomonas avistercoris</name>
    <dbReference type="NCBI Taxonomy" id="2762242"/>
    <lineage>
        <taxon>Bacteria</taxon>
        <taxon>Bacillati</taxon>
        <taxon>Actinomycetota</taxon>
        <taxon>Actinomycetes</taxon>
        <taxon>Micrococcales</taxon>
        <taxon>Cellulomonadaceae</taxon>
        <taxon>Cellulomonas</taxon>
    </lineage>
</organism>
<dbReference type="EMBL" id="JACSQV010000002">
    <property type="protein sequence ID" value="MBD7917234.1"/>
    <property type="molecule type" value="Genomic_DNA"/>
</dbReference>
<dbReference type="RefSeq" id="WP_191780188.1">
    <property type="nucleotide sequence ID" value="NZ_JACSQV010000002.1"/>
</dbReference>
<sequence>MEVFVSAVGQHDNIGDTVLRRAYLDVVRPLGRLHVFVGDKPDGYVAGLRLRPDDVVHRVPASWRRSVRDGLLAGSFYGFDSGETEVRRPYARRYTRLAPLLAVNRARGGAAVQVGTGVRASYRWRVPIAAVLRLCDVVSWRDAYSRDLMGVGGVAPDWGFALGPDAGTLRAGTDRPLLAVSVRQGTGSVRREPPDAAWAGRVRALAGGLGLTPVVVTQVGRDAPLGDRIARDLGAEHVGWDGDDHAAQEDRLREVYRSCSHVLSDRLHVAVVAATEGAVPVGLTVAGAPGDAPDKVARTLAAAGITGTCLPGDLTDVDGAVGRLAVASRDAVVDAVLDSRARLDALGDRIHAAAGHVRVPPVPAGAAP</sequence>
<dbReference type="GO" id="GO:0016740">
    <property type="term" value="F:transferase activity"/>
    <property type="evidence" value="ECO:0007669"/>
    <property type="project" value="UniProtKB-KW"/>
</dbReference>
<evidence type="ECO:0000313" key="3">
    <source>
        <dbReference type="Proteomes" id="UP000604241"/>
    </source>
</evidence>
<feature type="domain" description="Polysaccharide pyruvyl transferase" evidence="1">
    <location>
        <begin position="70"/>
        <end position="281"/>
    </location>
</feature>
<dbReference type="InterPro" id="IPR007345">
    <property type="entry name" value="Polysacch_pyruvyl_Trfase"/>
</dbReference>
<reference evidence="2 3" key="1">
    <citation type="submission" date="2020-08" db="EMBL/GenBank/DDBJ databases">
        <title>A Genomic Blueprint of the Chicken Gut Microbiome.</title>
        <authorList>
            <person name="Gilroy R."/>
            <person name="Ravi A."/>
            <person name="Getino M."/>
            <person name="Pursley I."/>
            <person name="Horton D.L."/>
            <person name="Alikhan N.-F."/>
            <person name="Baker D."/>
            <person name="Gharbi K."/>
            <person name="Hall N."/>
            <person name="Watson M."/>
            <person name="Adriaenssens E.M."/>
            <person name="Foster-Nyarko E."/>
            <person name="Jarju S."/>
            <person name="Secka A."/>
            <person name="Antonio M."/>
            <person name="Oren A."/>
            <person name="Chaudhuri R."/>
            <person name="La Ragione R.M."/>
            <person name="Hildebrand F."/>
            <person name="Pallen M.J."/>
        </authorList>
    </citation>
    <scope>NUCLEOTIDE SEQUENCE [LARGE SCALE GENOMIC DNA]</scope>
    <source>
        <strain evidence="2 3">Sa3CUA2</strain>
    </source>
</reference>
<evidence type="ECO:0000313" key="2">
    <source>
        <dbReference type="EMBL" id="MBD7917234.1"/>
    </source>
</evidence>
<comment type="caution">
    <text evidence="2">The sequence shown here is derived from an EMBL/GenBank/DDBJ whole genome shotgun (WGS) entry which is preliminary data.</text>
</comment>
<gene>
    <name evidence="2" type="ORF">H9657_02945</name>
</gene>
<protein>
    <submittedName>
        <fullName evidence="2">Polysaccharide pyruvyl transferase family protein</fullName>
    </submittedName>
</protein>
<keyword evidence="3" id="KW-1185">Reference proteome</keyword>
<dbReference type="Pfam" id="PF04230">
    <property type="entry name" value="PS_pyruv_trans"/>
    <property type="match status" value="1"/>
</dbReference>
<accession>A0ABR8Q9Z7</accession>
<proteinExistence type="predicted"/>
<dbReference type="Proteomes" id="UP000604241">
    <property type="component" value="Unassembled WGS sequence"/>
</dbReference>
<evidence type="ECO:0000259" key="1">
    <source>
        <dbReference type="Pfam" id="PF04230"/>
    </source>
</evidence>
<keyword evidence="2" id="KW-0808">Transferase</keyword>